<dbReference type="Pfam" id="PF06620">
    <property type="entry name" value="DUF1150"/>
    <property type="match status" value="1"/>
</dbReference>
<organism evidence="1 2">
    <name type="scientific">Ferruginivarius sediminum</name>
    <dbReference type="NCBI Taxonomy" id="2661937"/>
    <lineage>
        <taxon>Bacteria</taxon>
        <taxon>Pseudomonadati</taxon>
        <taxon>Pseudomonadota</taxon>
        <taxon>Alphaproteobacteria</taxon>
        <taxon>Rhodospirillales</taxon>
        <taxon>Rhodospirillaceae</taxon>
        <taxon>Ferruginivarius</taxon>
    </lineage>
</organism>
<gene>
    <name evidence="1" type="ORF">DRB17_12615</name>
</gene>
<dbReference type="InterPro" id="IPR009531">
    <property type="entry name" value="DUF1150"/>
</dbReference>
<proteinExistence type="predicted"/>
<name>A0A369T891_9PROT</name>
<sequence>MQSAERQEHITQQDLAAWGVDDVAYVKSVRQNGNIAYAIHAADGTQMAIVRDRQVAWAAIRQHDLEPVSVH</sequence>
<comment type="caution">
    <text evidence="1">The sequence shown here is derived from an EMBL/GenBank/DDBJ whole genome shotgun (WGS) entry which is preliminary data.</text>
</comment>
<dbReference type="EMBL" id="QPMH01000011">
    <property type="protein sequence ID" value="RDD61533.1"/>
    <property type="molecule type" value="Genomic_DNA"/>
</dbReference>
<protein>
    <submittedName>
        <fullName evidence="1">DUF1150 family protein</fullName>
    </submittedName>
</protein>
<evidence type="ECO:0000313" key="2">
    <source>
        <dbReference type="Proteomes" id="UP000253941"/>
    </source>
</evidence>
<evidence type="ECO:0000313" key="1">
    <source>
        <dbReference type="EMBL" id="RDD61533.1"/>
    </source>
</evidence>
<dbReference type="AlphaFoldDB" id="A0A369T891"/>
<reference evidence="1 2" key="1">
    <citation type="submission" date="2018-07" db="EMBL/GenBank/DDBJ databases">
        <title>Venubactetium sediminum gen. nov., sp. nov., isolated from a marine solar saltern.</title>
        <authorList>
            <person name="Wang S."/>
        </authorList>
    </citation>
    <scope>NUCLEOTIDE SEQUENCE [LARGE SCALE GENOMIC DNA]</scope>
    <source>
        <strain evidence="1 2">WD2A32</strain>
    </source>
</reference>
<keyword evidence="2" id="KW-1185">Reference proteome</keyword>
<accession>A0A369T891</accession>
<dbReference type="Proteomes" id="UP000253941">
    <property type="component" value="Unassembled WGS sequence"/>
</dbReference>
<dbReference type="RefSeq" id="WP_114582564.1">
    <property type="nucleotide sequence ID" value="NZ_QPMH01000011.1"/>
</dbReference>